<name>A0A1R3KF03_COCAP</name>
<accession>A0A1R3KF03</accession>
<evidence type="ECO:0000256" key="1">
    <source>
        <dbReference type="SAM" id="MobiDB-lite"/>
    </source>
</evidence>
<organism evidence="2 3">
    <name type="scientific">Corchorus capsularis</name>
    <name type="common">Jute</name>
    <dbReference type="NCBI Taxonomy" id="210143"/>
    <lineage>
        <taxon>Eukaryota</taxon>
        <taxon>Viridiplantae</taxon>
        <taxon>Streptophyta</taxon>
        <taxon>Embryophyta</taxon>
        <taxon>Tracheophyta</taxon>
        <taxon>Spermatophyta</taxon>
        <taxon>Magnoliopsida</taxon>
        <taxon>eudicotyledons</taxon>
        <taxon>Gunneridae</taxon>
        <taxon>Pentapetalae</taxon>
        <taxon>rosids</taxon>
        <taxon>malvids</taxon>
        <taxon>Malvales</taxon>
        <taxon>Malvaceae</taxon>
        <taxon>Grewioideae</taxon>
        <taxon>Apeibeae</taxon>
        <taxon>Corchorus</taxon>
    </lineage>
</organism>
<dbReference type="Proteomes" id="UP000188268">
    <property type="component" value="Unassembled WGS sequence"/>
</dbReference>
<reference evidence="2 3" key="1">
    <citation type="submission" date="2013-09" db="EMBL/GenBank/DDBJ databases">
        <title>Corchorus capsularis genome sequencing.</title>
        <authorList>
            <person name="Alam M."/>
            <person name="Haque M.S."/>
            <person name="Islam M.S."/>
            <person name="Emdad E.M."/>
            <person name="Islam M.M."/>
            <person name="Ahmed B."/>
            <person name="Halim A."/>
            <person name="Hossen Q.M.M."/>
            <person name="Hossain M.Z."/>
            <person name="Ahmed R."/>
            <person name="Khan M.M."/>
            <person name="Islam R."/>
            <person name="Rashid M.M."/>
            <person name="Khan S.A."/>
            <person name="Rahman M.S."/>
            <person name="Alam M."/>
        </authorList>
    </citation>
    <scope>NUCLEOTIDE SEQUENCE [LARGE SCALE GENOMIC DNA]</scope>
    <source>
        <strain evidence="3">cv. CVL-1</strain>
        <tissue evidence="2">Whole seedling</tissue>
    </source>
</reference>
<dbReference type="AlphaFoldDB" id="A0A1R3KF03"/>
<dbReference type="Gramene" id="OMP05666">
    <property type="protein sequence ID" value="OMP05666"/>
    <property type="gene ID" value="CCACVL1_01853"/>
</dbReference>
<dbReference type="EMBL" id="AWWV01005274">
    <property type="protein sequence ID" value="OMP05666.1"/>
    <property type="molecule type" value="Genomic_DNA"/>
</dbReference>
<sequence length="21" mass="2662">MTKEESFMTMKEEKFKMQLQH</sequence>
<evidence type="ECO:0000313" key="2">
    <source>
        <dbReference type="EMBL" id="OMP05666.1"/>
    </source>
</evidence>
<feature type="region of interest" description="Disordered" evidence="1">
    <location>
        <begin position="1"/>
        <end position="21"/>
    </location>
</feature>
<gene>
    <name evidence="2" type="ORF">CCACVL1_01853</name>
</gene>
<comment type="caution">
    <text evidence="2">The sequence shown here is derived from an EMBL/GenBank/DDBJ whole genome shotgun (WGS) entry which is preliminary data.</text>
</comment>
<evidence type="ECO:0000313" key="3">
    <source>
        <dbReference type="Proteomes" id="UP000188268"/>
    </source>
</evidence>
<keyword evidence="3" id="KW-1185">Reference proteome</keyword>
<proteinExistence type="predicted"/>
<protein>
    <submittedName>
        <fullName evidence="2">Uncharacterized protein</fullName>
    </submittedName>
</protein>